<dbReference type="InterPro" id="IPR011993">
    <property type="entry name" value="PH-like_dom_sf"/>
</dbReference>
<feature type="region of interest" description="Disordered" evidence="1">
    <location>
        <begin position="741"/>
        <end position="762"/>
    </location>
</feature>
<dbReference type="SUPFAM" id="SSF50729">
    <property type="entry name" value="PH domain-like"/>
    <property type="match status" value="1"/>
</dbReference>
<evidence type="ECO:0000259" key="2">
    <source>
        <dbReference type="PROSITE" id="PS50010"/>
    </source>
</evidence>
<dbReference type="OrthoDB" id="6244550at2759"/>
<organism evidence="3 4">
    <name type="scientific">Hesseltinella vesiculosa</name>
    <dbReference type="NCBI Taxonomy" id="101127"/>
    <lineage>
        <taxon>Eukaryota</taxon>
        <taxon>Fungi</taxon>
        <taxon>Fungi incertae sedis</taxon>
        <taxon>Mucoromycota</taxon>
        <taxon>Mucoromycotina</taxon>
        <taxon>Mucoromycetes</taxon>
        <taxon>Mucorales</taxon>
        <taxon>Cunninghamellaceae</taxon>
        <taxon>Hesseltinella</taxon>
    </lineage>
</organism>
<evidence type="ECO:0000313" key="4">
    <source>
        <dbReference type="Proteomes" id="UP000242146"/>
    </source>
</evidence>
<feature type="compositionally biased region" description="Low complexity" evidence="1">
    <location>
        <begin position="371"/>
        <end position="382"/>
    </location>
</feature>
<feature type="compositionally biased region" description="Low complexity" evidence="1">
    <location>
        <begin position="479"/>
        <end position="488"/>
    </location>
</feature>
<gene>
    <name evidence="3" type="ORF">DM01DRAFT_1331809</name>
</gene>
<dbReference type="InterPro" id="IPR035899">
    <property type="entry name" value="DBL_dom_sf"/>
</dbReference>
<feature type="region of interest" description="Disordered" evidence="1">
    <location>
        <begin position="424"/>
        <end position="630"/>
    </location>
</feature>
<sequence length="895" mass="97930">MYSSSSSLTPSSASPFNFSPAVSTTSSQSSQGSANVKSSRNLFTDLMDAEANYMATLKIIDSEIAPLWMKQTVQAVPEFTELIKNVGDLVKVNRQFSSNLSKYAGPAGQSGSELGDMLMRWVHDLEAPYANYARSYIPNLNNRSDILANQSIDKLLRDLSSSAAYDITLESLFNAPIQQLKYYHGLYTRLLDSADPSRRDYKQLVDATKRLDTILALVSHQAKQGSSLTSPPTVDTKRTIHKKKSILRQEDFFSYYAETGEVSPISSDEEDGFEGYGRDSHSEKVPPLPQDDLANIQPRTVKILPQVPANNNLPPAPAPAPAPTPPTKKPSEAAVSMTYIKPATAKIDLPTTSPEPANHVNAVRAALTTPPAPYQAQQPSSSMHSLAPSPTAESPTRPVSPRAVQVQQAVTPVAAMQAVPQKTNDYFSTPVSSSNDRTMLPRSSSKRGNNPPTGDRALNVDPTARSVQPRPTAPPPSQPQQQPFQSPRANYNAPGPQPPQQQQRPPYSYGAGGAPMPPQGHPHGQPPAGGMMPLSRSSSRQQDMPPPRPGHPPMHAMANNRPPPPGGMVGPPHPAYPSPSPQFRPPQQPQQHSPAMMASRSLGTRTPPPGGHGMMAPLSPRTPPPGGMEDPQHGVKQILFNNNQCEVFHWKAQSWYAVEGQCILQVRLTFSNRSCLAIQLQPSGQLYLNAWITPTMVISQPSPTDVSVSFSMMNKQENYLIHLHHPSDASNLLAMLHRMHHESTTPPPPSDPRGYPSSSNNAALRRQDTAVELRDETPSVEDVPQTLKPVFQCKCKLFVQSETSKWTPMGSTAMRISQQHPSQKMHIYIQDDKNKLVSSVVRSGNIERLTSKRLTFLLNDEASKASVVYLIQLKDDKTGNKIYDYLKTQNASNGW</sequence>
<feature type="region of interest" description="Disordered" evidence="1">
    <location>
        <begin position="371"/>
        <end position="406"/>
    </location>
</feature>
<dbReference type="Gene3D" id="1.20.900.10">
    <property type="entry name" value="Dbl homology (DH) domain"/>
    <property type="match status" value="1"/>
</dbReference>
<dbReference type="PROSITE" id="PS50010">
    <property type="entry name" value="DH_2"/>
    <property type="match status" value="1"/>
</dbReference>
<reference evidence="3 4" key="1">
    <citation type="submission" date="2016-07" db="EMBL/GenBank/DDBJ databases">
        <title>Pervasive Adenine N6-methylation of Active Genes in Fungi.</title>
        <authorList>
            <consortium name="DOE Joint Genome Institute"/>
            <person name="Mondo S.J."/>
            <person name="Dannebaum R.O."/>
            <person name="Kuo R.C."/>
            <person name="Labutti K."/>
            <person name="Haridas S."/>
            <person name="Kuo A."/>
            <person name="Salamov A."/>
            <person name="Ahrendt S.R."/>
            <person name="Lipzen A."/>
            <person name="Sullivan W."/>
            <person name="Andreopoulos W.B."/>
            <person name="Clum A."/>
            <person name="Lindquist E."/>
            <person name="Daum C."/>
            <person name="Ramamoorthy G.K."/>
            <person name="Gryganskyi A."/>
            <person name="Culley D."/>
            <person name="Magnuson J.K."/>
            <person name="James T.Y."/>
            <person name="O'Malley M.A."/>
            <person name="Stajich J.E."/>
            <person name="Spatafora J.W."/>
            <person name="Visel A."/>
            <person name="Grigoriev I.V."/>
        </authorList>
    </citation>
    <scope>NUCLEOTIDE SEQUENCE [LARGE SCALE GENOMIC DNA]</scope>
    <source>
        <strain evidence="3 4">NRRL 3301</strain>
    </source>
</reference>
<feature type="compositionally biased region" description="Pro residues" evidence="1">
    <location>
        <begin position="561"/>
        <end position="588"/>
    </location>
</feature>
<keyword evidence="4" id="KW-1185">Reference proteome</keyword>
<dbReference type="STRING" id="101127.A0A1X2GWF6"/>
<evidence type="ECO:0000313" key="3">
    <source>
        <dbReference type="EMBL" id="ORX62383.1"/>
    </source>
</evidence>
<dbReference type="EMBL" id="MCGT01000002">
    <property type="protein sequence ID" value="ORX62383.1"/>
    <property type="molecule type" value="Genomic_DNA"/>
</dbReference>
<dbReference type="Gene3D" id="2.30.29.30">
    <property type="entry name" value="Pleckstrin-homology domain (PH domain)/Phosphotyrosine-binding domain (PTB)"/>
    <property type="match status" value="1"/>
</dbReference>
<feature type="domain" description="DH" evidence="2">
    <location>
        <begin position="38"/>
        <end position="221"/>
    </location>
</feature>
<protein>
    <recommendedName>
        <fullName evidence="2">DH domain-containing protein</fullName>
    </recommendedName>
</protein>
<dbReference type="Pfam" id="PF00621">
    <property type="entry name" value="RhoGEF"/>
    <property type="match status" value="1"/>
</dbReference>
<name>A0A1X2GWF6_9FUNG</name>
<dbReference type="InterPro" id="IPR000219">
    <property type="entry name" value="DH_dom"/>
</dbReference>
<comment type="caution">
    <text evidence="3">The sequence shown here is derived from an EMBL/GenBank/DDBJ whole genome shotgun (WGS) entry which is preliminary data.</text>
</comment>
<accession>A0A1X2GWF6</accession>
<proteinExistence type="predicted"/>
<dbReference type="SUPFAM" id="SSF48065">
    <property type="entry name" value="DBL homology domain (DH-domain)"/>
    <property type="match status" value="1"/>
</dbReference>
<evidence type="ECO:0000256" key="1">
    <source>
        <dbReference type="SAM" id="MobiDB-lite"/>
    </source>
</evidence>
<feature type="compositionally biased region" description="Pro residues" evidence="1">
    <location>
        <begin position="314"/>
        <end position="328"/>
    </location>
</feature>
<feature type="compositionally biased region" description="Low complexity" evidence="1">
    <location>
        <begin position="521"/>
        <end position="533"/>
    </location>
</feature>
<feature type="compositionally biased region" description="Polar residues" evidence="1">
    <location>
        <begin position="424"/>
        <end position="452"/>
    </location>
</feature>
<dbReference type="Proteomes" id="UP000242146">
    <property type="component" value="Unassembled WGS sequence"/>
</dbReference>
<feature type="region of interest" description="Disordered" evidence="1">
    <location>
        <begin position="306"/>
        <end position="332"/>
    </location>
</feature>
<feature type="region of interest" description="Disordered" evidence="1">
    <location>
        <begin position="263"/>
        <end position="293"/>
    </location>
</feature>
<dbReference type="AlphaFoldDB" id="A0A1X2GWF6"/>
<dbReference type="GO" id="GO:0005085">
    <property type="term" value="F:guanyl-nucleotide exchange factor activity"/>
    <property type="evidence" value="ECO:0007669"/>
    <property type="project" value="InterPro"/>
</dbReference>